<evidence type="ECO:0000256" key="4">
    <source>
        <dbReference type="ARBA" id="ARBA00022490"/>
    </source>
</evidence>
<dbReference type="InterPro" id="IPR011932">
    <property type="entry name" value="Recomb_XerD"/>
</dbReference>
<evidence type="ECO:0000256" key="7">
    <source>
        <dbReference type="ARBA" id="ARBA00022908"/>
    </source>
</evidence>
<keyword evidence="7 11" id="KW-0229">DNA integration</keyword>
<feature type="active site" evidence="11">
    <location>
        <position position="317"/>
    </location>
</feature>
<dbReference type="Proteomes" id="UP000718593">
    <property type="component" value="Unassembled WGS sequence"/>
</dbReference>
<comment type="subunit">
    <text evidence="11">Forms a cyclic heterotetrameric complex composed of two molecules of XerC and two molecules of XerD.</text>
</comment>
<evidence type="ECO:0000256" key="8">
    <source>
        <dbReference type="ARBA" id="ARBA00023125"/>
    </source>
</evidence>
<evidence type="ECO:0000313" key="15">
    <source>
        <dbReference type="EMBL" id="MBF1163842.1"/>
    </source>
</evidence>
<feature type="chain" id="PRO_5036701554" description="Tyrosine recombinase XerD" evidence="12">
    <location>
        <begin position="27"/>
        <end position="345"/>
    </location>
</feature>
<evidence type="ECO:0000259" key="14">
    <source>
        <dbReference type="PROSITE" id="PS51900"/>
    </source>
</evidence>
<dbReference type="GO" id="GO:0005737">
    <property type="term" value="C:cytoplasm"/>
    <property type="evidence" value="ECO:0007669"/>
    <property type="project" value="UniProtKB-SubCell"/>
</dbReference>
<comment type="function">
    <text evidence="11">Site-specific tyrosine recombinase, which acts by catalyzing the cutting and rejoining of the recombining DNA molecules. The XerC-XerD complex is essential to convert dimers of the bacterial chromosome into monomers to permit their segregation at cell division. It also contributes to the segregational stability of plasmids.</text>
</comment>
<evidence type="ECO:0000256" key="2">
    <source>
        <dbReference type="ARBA" id="ARBA00010450"/>
    </source>
</evidence>
<organism evidence="15 16">
    <name type="scientific">Dechloromonas agitata</name>
    <dbReference type="NCBI Taxonomy" id="73030"/>
    <lineage>
        <taxon>Bacteria</taxon>
        <taxon>Pseudomonadati</taxon>
        <taxon>Pseudomonadota</taxon>
        <taxon>Betaproteobacteria</taxon>
        <taxon>Rhodocyclales</taxon>
        <taxon>Azonexaceae</taxon>
        <taxon>Dechloromonas</taxon>
    </lineage>
</organism>
<dbReference type="GO" id="GO:0051301">
    <property type="term" value="P:cell division"/>
    <property type="evidence" value="ECO:0007669"/>
    <property type="project" value="UniProtKB-KW"/>
</dbReference>
<dbReference type="Pfam" id="PF00589">
    <property type="entry name" value="Phage_integrase"/>
    <property type="match status" value="1"/>
</dbReference>
<evidence type="ECO:0000256" key="5">
    <source>
        <dbReference type="ARBA" id="ARBA00022618"/>
    </source>
</evidence>
<evidence type="ECO:0000256" key="11">
    <source>
        <dbReference type="HAMAP-Rule" id="MF_01807"/>
    </source>
</evidence>
<protein>
    <recommendedName>
        <fullName evidence="3 11">Tyrosine recombinase XerD</fullName>
    </recommendedName>
</protein>
<dbReference type="GO" id="GO:0006313">
    <property type="term" value="P:DNA transposition"/>
    <property type="evidence" value="ECO:0007669"/>
    <property type="project" value="UniProtKB-UniRule"/>
</dbReference>
<evidence type="ECO:0000256" key="1">
    <source>
        <dbReference type="ARBA" id="ARBA00004496"/>
    </source>
</evidence>
<feature type="domain" description="Core-binding (CB)" evidence="14">
    <location>
        <begin position="49"/>
        <end position="134"/>
    </location>
</feature>
<comment type="subcellular location">
    <subcellularLocation>
        <location evidence="1 11">Cytoplasm</location>
    </subcellularLocation>
</comment>
<reference evidence="15" key="1">
    <citation type="submission" date="2020-04" db="EMBL/GenBank/DDBJ databases">
        <title>Deep metagenomics examines the oral microbiome during advanced dental caries in children, revealing novel taxa and co-occurrences with host molecules.</title>
        <authorList>
            <person name="Baker J.L."/>
            <person name="Morton J.T."/>
            <person name="Dinis M."/>
            <person name="Alvarez R."/>
            <person name="Tran N.C."/>
            <person name="Knight R."/>
            <person name="Edlund A."/>
        </authorList>
    </citation>
    <scope>NUCLEOTIDE SEQUENCE</scope>
    <source>
        <strain evidence="15">JCVI_32_bin.24</strain>
    </source>
</reference>
<dbReference type="Gene3D" id="1.10.150.130">
    <property type="match status" value="1"/>
</dbReference>
<feature type="active site" evidence="11">
    <location>
        <position position="219"/>
    </location>
</feature>
<keyword evidence="9 11" id="KW-0233">DNA recombination</keyword>
<dbReference type="GO" id="GO:0009037">
    <property type="term" value="F:tyrosine-based site-specific recombinase activity"/>
    <property type="evidence" value="ECO:0007669"/>
    <property type="project" value="UniProtKB-UniRule"/>
</dbReference>
<evidence type="ECO:0000313" key="16">
    <source>
        <dbReference type="Proteomes" id="UP000718593"/>
    </source>
</evidence>
<dbReference type="PROSITE" id="PS51900">
    <property type="entry name" value="CB"/>
    <property type="match status" value="1"/>
</dbReference>
<dbReference type="NCBIfam" id="NF001399">
    <property type="entry name" value="PRK00283.1"/>
    <property type="match status" value="1"/>
</dbReference>
<comment type="caution">
    <text evidence="15">The sequence shown here is derived from an EMBL/GenBank/DDBJ whole genome shotgun (WGS) entry which is preliminary data.</text>
</comment>
<evidence type="ECO:0000256" key="12">
    <source>
        <dbReference type="SAM" id="SignalP"/>
    </source>
</evidence>
<dbReference type="PROSITE" id="PS51898">
    <property type="entry name" value="TYR_RECOMBINASE"/>
    <property type="match status" value="1"/>
</dbReference>
<dbReference type="PROSITE" id="PS51257">
    <property type="entry name" value="PROKAR_LIPOPROTEIN"/>
    <property type="match status" value="1"/>
</dbReference>
<dbReference type="InterPro" id="IPR013762">
    <property type="entry name" value="Integrase-like_cat_sf"/>
</dbReference>
<evidence type="ECO:0000256" key="10">
    <source>
        <dbReference type="ARBA" id="ARBA00023306"/>
    </source>
</evidence>
<gene>
    <name evidence="11 15" type="primary">xerD</name>
    <name evidence="15" type="ORF">HXL68_02270</name>
</gene>
<keyword evidence="6 11" id="KW-0159">Chromosome partition</keyword>
<dbReference type="InterPro" id="IPR023009">
    <property type="entry name" value="Tyrosine_recombinase_XerC/XerD"/>
</dbReference>
<dbReference type="InterPro" id="IPR004107">
    <property type="entry name" value="Integrase_SAM-like_N"/>
</dbReference>
<evidence type="ECO:0000256" key="9">
    <source>
        <dbReference type="ARBA" id="ARBA00023172"/>
    </source>
</evidence>
<feature type="domain" description="Tyr recombinase" evidence="13">
    <location>
        <begin position="155"/>
        <end position="339"/>
    </location>
</feature>
<dbReference type="AlphaFoldDB" id="A0A930BSC4"/>
<dbReference type="InterPro" id="IPR010998">
    <property type="entry name" value="Integrase_recombinase_N"/>
</dbReference>
<dbReference type="PANTHER" id="PTHR30349:SF90">
    <property type="entry name" value="TYROSINE RECOMBINASE XERD"/>
    <property type="match status" value="1"/>
</dbReference>
<dbReference type="InterPro" id="IPR011010">
    <property type="entry name" value="DNA_brk_join_enz"/>
</dbReference>
<keyword evidence="10 11" id="KW-0131">Cell cycle</keyword>
<feature type="active site" evidence="11">
    <location>
        <position position="294"/>
    </location>
</feature>
<feature type="signal peptide" evidence="12">
    <location>
        <begin position="1"/>
        <end position="26"/>
    </location>
</feature>
<dbReference type="InterPro" id="IPR002104">
    <property type="entry name" value="Integrase_catalytic"/>
</dbReference>
<dbReference type="GO" id="GO:0007059">
    <property type="term" value="P:chromosome segregation"/>
    <property type="evidence" value="ECO:0007669"/>
    <property type="project" value="UniProtKB-UniRule"/>
</dbReference>
<evidence type="ECO:0000256" key="3">
    <source>
        <dbReference type="ARBA" id="ARBA00015810"/>
    </source>
</evidence>
<accession>A0A930BSC4</accession>
<dbReference type="PANTHER" id="PTHR30349">
    <property type="entry name" value="PHAGE INTEGRASE-RELATED"/>
    <property type="match status" value="1"/>
</dbReference>
<dbReference type="Pfam" id="PF02899">
    <property type="entry name" value="Phage_int_SAM_1"/>
    <property type="match status" value="1"/>
</dbReference>
<dbReference type="GO" id="GO:0003677">
    <property type="term" value="F:DNA binding"/>
    <property type="evidence" value="ECO:0007669"/>
    <property type="project" value="UniProtKB-UniRule"/>
</dbReference>
<dbReference type="InterPro" id="IPR044068">
    <property type="entry name" value="CB"/>
</dbReference>
<feature type="active site" evidence="11">
    <location>
        <position position="195"/>
    </location>
</feature>
<keyword evidence="4 11" id="KW-0963">Cytoplasm</keyword>
<feature type="active site" description="O-(3'-phospho-DNA)-tyrosine intermediate" evidence="11">
    <location>
        <position position="326"/>
    </location>
</feature>
<dbReference type="CDD" id="cd00798">
    <property type="entry name" value="INT_XerDC_C"/>
    <property type="match status" value="1"/>
</dbReference>
<dbReference type="EMBL" id="JABZMI010000019">
    <property type="protein sequence ID" value="MBF1163842.1"/>
    <property type="molecule type" value="Genomic_DNA"/>
</dbReference>
<dbReference type="NCBIfam" id="TIGR02225">
    <property type="entry name" value="recomb_XerD"/>
    <property type="match status" value="1"/>
</dbReference>
<feature type="active site" evidence="11">
    <location>
        <position position="291"/>
    </location>
</feature>
<keyword evidence="5 11" id="KW-0132">Cell division</keyword>
<evidence type="ECO:0000256" key="6">
    <source>
        <dbReference type="ARBA" id="ARBA00022829"/>
    </source>
</evidence>
<name>A0A930BSC4_9RHOO</name>
<proteinExistence type="inferred from homology"/>
<dbReference type="SUPFAM" id="SSF56349">
    <property type="entry name" value="DNA breaking-rejoining enzymes"/>
    <property type="match status" value="1"/>
</dbReference>
<evidence type="ECO:0000259" key="13">
    <source>
        <dbReference type="PROSITE" id="PS51898"/>
    </source>
</evidence>
<dbReference type="Gene3D" id="1.10.443.10">
    <property type="entry name" value="Intergrase catalytic core"/>
    <property type="match status" value="1"/>
</dbReference>
<keyword evidence="8 11" id="KW-0238">DNA-binding</keyword>
<dbReference type="InterPro" id="IPR050090">
    <property type="entry name" value="Tyrosine_recombinase_XerCD"/>
</dbReference>
<comment type="similarity">
    <text evidence="2 11">Belongs to the 'phage' integrase family. XerD subfamily.</text>
</comment>
<dbReference type="HAMAP" id="MF_01807">
    <property type="entry name" value="Recomb_XerD"/>
    <property type="match status" value="1"/>
</dbReference>
<keyword evidence="12" id="KW-0732">Signal</keyword>
<dbReference type="HAMAP" id="MF_01808">
    <property type="entry name" value="Recomb_XerC_XerD"/>
    <property type="match status" value="1"/>
</dbReference>
<sequence>MPTRSSSLATGSSPAAAAWAVSTANAAASCSTSNAGCCATKASLLASRPTDLAEIDGFCDALWLEDGLAKATLASYRSDLGRLAQWLAEHGHEPLLDLRETTLTAFIAHLARQTKATSQARYLATLRRFFRWQLGRGRIVADPTLKLANPSRPSRLPKVMSEKQVEALLDAPDLDTPLGLRDRAMLETLYATGLRVSELVHLRLHEISLADGVLRALGKGSKERLVPLGQLAIDWITRYLHEGRPAILHGQQSDALFVTARGGPMTRQAFWQLIKRYALLAGIAPEKLSPHVLRHAFATHLLNHGADLRVVQLLLGHADISTTQIYTHVARERLKSLHATHHPRG</sequence>
<dbReference type="SUPFAM" id="SSF47823">
    <property type="entry name" value="lambda integrase-like, N-terminal domain"/>
    <property type="match status" value="1"/>
</dbReference>